<gene>
    <name evidence="1" type="ORF">LX99_02196</name>
</gene>
<dbReference type="PROSITE" id="PS51257">
    <property type="entry name" value="PROKAR_LIPOPROTEIN"/>
    <property type="match status" value="1"/>
</dbReference>
<proteinExistence type="predicted"/>
<dbReference type="Proteomes" id="UP000245678">
    <property type="component" value="Unassembled WGS sequence"/>
</dbReference>
<name>A0A316HTQ4_9SPHI</name>
<sequence length="293" mass="32992">MKAKITLLALLAILAACTNKKDKPPAKEVYPTVSYLKIKLDASGHLPSNPYVLTFKNGAKEIVFCGVNHLENNSDIDNPMFKGIEKAFFDARPDVCVNEGGDVSKKVFASKKEAIMKDGEIGLTKMLADSLKIKTVNGDMSDSLEFKALLKRYTKGELLAYIVTERFMWGIRPPITDSAAFKANYSKFIQNYIMKTGGVKLSQQEQTLEFYKANYQKLLHRPFEIEKLEPTNPFNPNGKFQEIGRASKEIRDQNLLATIDGLLKTNNKVFIVFGGWHLLTCKPGLQYIINKKR</sequence>
<accession>A0A316HTQ4</accession>
<dbReference type="EMBL" id="QGHA01000003">
    <property type="protein sequence ID" value="PWK78352.1"/>
    <property type="molecule type" value="Genomic_DNA"/>
</dbReference>
<organism evidence="1 2">
    <name type="scientific">Mucilaginibacter oryzae</name>
    <dbReference type="NCBI Taxonomy" id="468058"/>
    <lineage>
        <taxon>Bacteria</taxon>
        <taxon>Pseudomonadati</taxon>
        <taxon>Bacteroidota</taxon>
        <taxon>Sphingobacteriia</taxon>
        <taxon>Sphingobacteriales</taxon>
        <taxon>Sphingobacteriaceae</taxon>
        <taxon>Mucilaginibacter</taxon>
    </lineage>
</organism>
<reference evidence="1 2" key="1">
    <citation type="submission" date="2018-05" db="EMBL/GenBank/DDBJ databases">
        <title>Genomic Encyclopedia of Archaeal and Bacterial Type Strains, Phase II (KMG-II): from individual species to whole genera.</title>
        <authorList>
            <person name="Goeker M."/>
        </authorList>
    </citation>
    <scope>NUCLEOTIDE SEQUENCE [LARGE SCALE GENOMIC DNA]</scope>
    <source>
        <strain evidence="1 2">DSM 19975</strain>
    </source>
</reference>
<protein>
    <recommendedName>
        <fullName evidence="3">TraB family protein</fullName>
    </recommendedName>
</protein>
<dbReference type="AlphaFoldDB" id="A0A316HTQ4"/>
<evidence type="ECO:0000313" key="2">
    <source>
        <dbReference type="Proteomes" id="UP000245678"/>
    </source>
</evidence>
<dbReference type="RefSeq" id="WP_109607898.1">
    <property type="nucleotide sequence ID" value="NZ_QGHA01000003.1"/>
</dbReference>
<keyword evidence="2" id="KW-1185">Reference proteome</keyword>
<evidence type="ECO:0000313" key="1">
    <source>
        <dbReference type="EMBL" id="PWK78352.1"/>
    </source>
</evidence>
<evidence type="ECO:0008006" key="3">
    <source>
        <dbReference type="Google" id="ProtNLM"/>
    </source>
</evidence>
<comment type="caution">
    <text evidence="1">The sequence shown here is derived from an EMBL/GenBank/DDBJ whole genome shotgun (WGS) entry which is preliminary data.</text>
</comment>